<name>A0A182JFZ9_ANOAO</name>
<evidence type="ECO:0000313" key="3">
    <source>
        <dbReference type="EnsemblMetazoa" id="AATE017372-PA.1"/>
    </source>
</evidence>
<keyword evidence="2" id="KW-0472">Membrane</keyword>
<evidence type="ECO:0000256" key="1">
    <source>
        <dbReference type="SAM" id="MobiDB-lite"/>
    </source>
</evidence>
<dbReference type="EnsemblMetazoa" id="AATE017372-RA">
    <property type="protein sequence ID" value="AATE017372-PA.1"/>
    <property type="gene ID" value="AATE017372"/>
</dbReference>
<dbReference type="AlphaFoldDB" id="A0A182JFZ9"/>
<feature type="region of interest" description="Disordered" evidence="1">
    <location>
        <begin position="283"/>
        <end position="306"/>
    </location>
</feature>
<proteinExistence type="predicted"/>
<dbReference type="VEuPathDB" id="VectorBase:AATE017372"/>
<feature type="compositionally biased region" description="Pro residues" evidence="1">
    <location>
        <begin position="286"/>
        <end position="300"/>
    </location>
</feature>
<reference evidence="3" key="1">
    <citation type="submission" date="2022-08" db="UniProtKB">
        <authorList>
            <consortium name="EnsemblMetazoa"/>
        </authorList>
    </citation>
    <scope>IDENTIFICATION</scope>
    <source>
        <strain evidence="3">EBRO</strain>
    </source>
</reference>
<organism evidence="3">
    <name type="scientific">Anopheles atroparvus</name>
    <name type="common">European mosquito</name>
    <dbReference type="NCBI Taxonomy" id="41427"/>
    <lineage>
        <taxon>Eukaryota</taxon>
        <taxon>Metazoa</taxon>
        <taxon>Ecdysozoa</taxon>
        <taxon>Arthropoda</taxon>
        <taxon>Hexapoda</taxon>
        <taxon>Insecta</taxon>
        <taxon>Pterygota</taxon>
        <taxon>Neoptera</taxon>
        <taxon>Endopterygota</taxon>
        <taxon>Diptera</taxon>
        <taxon>Nematocera</taxon>
        <taxon>Culicoidea</taxon>
        <taxon>Culicidae</taxon>
        <taxon>Anophelinae</taxon>
        <taxon>Anopheles</taxon>
    </lineage>
</organism>
<protein>
    <submittedName>
        <fullName evidence="3">Uncharacterized protein</fullName>
    </submittedName>
</protein>
<keyword evidence="2" id="KW-0812">Transmembrane</keyword>
<accession>A0A182JFZ9</accession>
<evidence type="ECO:0000256" key="2">
    <source>
        <dbReference type="SAM" id="Phobius"/>
    </source>
</evidence>
<feature type="transmembrane region" description="Helical" evidence="2">
    <location>
        <begin position="129"/>
        <end position="152"/>
    </location>
</feature>
<sequence length="306" mass="32194">MSSMRVLIGSPISTSISSWCRGMNLCSARCVASSISSWLNGTPPYGGGKGDVTGEAACGGGATPGAPGAPVPVVPCPFAGAVSCSWSKLSGPEPATTTSSCSSSASEGFRPAPCATVRNPSPISSSSAVLLPLLLSLIVLMVWISCCVLLGVPLRTESTVPSLWTDCGPSSSWSDASLFEDGLSSSRSRILIGFYLPSRPGGDIRPVPFAACLSVFAALVKWHQHGRPEPINTAPPDAFLMKDPPNWYPLREAFSTVCALVEYDVPIESEIFLSTMTRKNIHVRRPQPPLPPMPPLPPLPGYVRVE</sequence>
<keyword evidence="2" id="KW-1133">Transmembrane helix</keyword>